<dbReference type="EMBL" id="LCQD01000003">
    <property type="protein sequence ID" value="KKW13239.1"/>
    <property type="molecule type" value="Genomic_DNA"/>
</dbReference>
<reference evidence="1 2" key="1">
    <citation type="journal article" date="2015" name="Nature">
        <title>rRNA introns, odd ribosomes, and small enigmatic genomes across a large radiation of phyla.</title>
        <authorList>
            <person name="Brown C.T."/>
            <person name="Hug L.A."/>
            <person name="Thomas B.C."/>
            <person name="Sharon I."/>
            <person name="Castelle C.J."/>
            <person name="Singh A."/>
            <person name="Wilkins M.J."/>
            <person name="Williams K.H."/>
            <person name="Banfield J.F."/>
        </authorList>
    </citation>
    <scope>NUCLEOTIDE SEQUENCE [LARGE SCALE GENOMIC DNA]</scope>
</reference>
<dbReference type="AlphaFoldDB" id="A0A0G1Z391"/>
<name>A0A0G1Z391_9BACT</name>
<gene>
    <name evidence="1" type="ORF">UY48_C0003G0061</name>
</gene>
<dbReference type="Proteomes" id="UP000034588">
    <property type="component" value="Unassembled WGS sequence"/>
</dbReference>
<comment type="caution">
    <text evidence="1">The sequence shown here is derived from an EMBL/GenBank/DDBJ whole genome shotgun (WGS) entry which is preliminary data.</text>
</comment>
<sequence length="51" mass="5791">MHKECTQKIKRGERCFYYPDSKTIYASACGHAEEASKDFSSMTFDETSGAF</sequence>
<evidence type="ECO:0000313" key="2">
    <source>
        <dbReference type="Proteomes" id="UP000034588"/>
    </source>
</evidence>
<organism evidence="1 2">
    <name type="scientific">Candidatus Gottesmanbacteria bacterium GW2011_GWB1_49_7</name>
    <dbReference type="NCBI Taxonomy" id="1618448"/>
    <lineage>
        <taxon>Bacteria</taxon>
        <taxon>Candidatus Gottesmaniibacteriota</taxon>
    </lineage>
</organism>
<accession>A0A0G1Z391</accession>
<evidence type="ECO:0000313" key="1">
    <source>
        <dbReference type="EMBL" id="KKW13239.1"/>
    </source>
</evidence>
<proteinExistence type="predicted"/>
<protein>
    <submittedName>
        <fullName evidence="1">Uncharacterized protein</fullName>
    </submittedName>
</protein>